<dbReference type="CDD" id="cd00165">
    <property type="entry name" value="S4"/>
    <property type="match status" value="1"/>
</dbReference>
<dbReference type="Pfam" id="PF00702">
    <property type="entry name" value="Hydrolase"/>
    <property type="match status" value="1"/>
</dbReference>
<gene>
    <name evidence="7" type="ORF">H9831_12435</name>
</gene>
<dbReference type="CDD" id="cd07505">
    <property type="entry name" value="HAD_BPGM-like"/>
    <property type="match status" value="1"/>
</dbReference>
<dbReference type="PROSITE" id="PS50889">
    <property type="entry name" value="S4"/>
    <property type="match status" value="1"/>
</dbReference>
<dbReference type="Pfam" id="PF01479">
    <property type="entry name" value="S4"/>
    <property type="match status" value="1"/>
</dbReference>
<evidence type="ECO:0000313" key="8">
    <source>
        <dbReference type="Proteomes" id="UP000824007"/>
    </source>
</evidence>
<evidence type="ECO:0000256" key="5">
    <source>
        <dbReference type="RuleBase" id="RU003887"/>
    </source>
</evidence>
<feature type="domain" description="RNA-binding S4" evidence="6">
    <location>
        <begin position="2"/>
        <end position="60"/>
    </location>
</feature>
<dbReference type="InterPro" id="IPR036986">
    <property type="entry name" value="S4_RNA-bd_sf"/>
</dbReference>
<dbReference type="InterPro" id="IPR023214">
    <property type="entry name" value="HAD_sf"/>
</dbReference>
<dbReference type="InterPro" id="IPR036412">
    <property type="entry name" value="HAD-like_sf"/>
</dbReference>
<evidence type="ECO:0000256" key="2">
    <source>
        <dbReference type="ARBA" id="ARBA00022884"/>
    </source>
</evidence>
<evidence type="ECO:0000256" key="3">
    <source>
        <dbReference type="ARBA" id="ARBA00023235"/>
    </source>
</evidence>
<dbReference type="SUPFAM" id="SSF56784">
    <property type="entry name" value="HAD-like"/>
    <property type="match status" value="1"/>
</dbReference>
<dbReference type="CDD" id="cd02553">
    <property type="entry name" value="PseudoU_synth_RsuA"/>
    <property type="match status" value="1"/>
</dbReference>
<evidence type="ECO:0000256" key="1">
    <source>
        <dbReference type="ARBA" id="ARBA00008348"/>
    </source>
</evidence>
<dbReference type="Proteomes" id="UP000824007">
    <property type="component" value="Unassembled WGS sequence"/>
</dbReference>
<dbReference type="Pfam" id="PF00849">
    <property type="entry name" value="PseudoU_synth_2"/>
    <property type="match status" value="1"/>
</dbReference>
<dbReference type="InterPro" id="IPR000748">
    <property type="entry name" value="PsdUridine_synth_RsuA/RluB/E/F"/>
</dbReference>
<evidence type="ECO:0000259" key="6">
    <source>
        <dbReference type="SMART" id="SM00363"/>
    </source>
</evidence>
<dbReference type="SUPFAM" id="SSF55120">
    <property type="entry name" value="Pseudouridine synthase"/>
    <property type="match status" value="1"/>
</dbReference>
<dbReference type="InterPro" id="IPR002942">
    <property type="entry name" value="S4_RNA-bd"/>
</dbReference>
<dbReference type="PRINTS" id="PR00413">
    <property type="entry name" value="HADHALOGNASE"/>
</dbReference>
<dbReference type="InterPro" id="IPR018496">
    <property type="entry name" value="PsdUridine_synth_RsuA/RluB_CS"/>
</dbReference>
<keyword evidence="2 4" id="KW-0694">RNA-binding</keyword>
<proteinExistence type="inferred from homology"/>
<sequence>MIRLDRYLCEMGEGTRSEVKEILRKGRVCVDGVVEKNPARKVEEESARVSVDGRELRYAKHAYFLLNKPAGLLSASRDGRGRTVLDWMRERDPENALLKRELFPAGRLDKDTEGLLLVTDDGALAHRLLSPARHVEKTYYVETDGALPAGDCERLREGVDIGEGERSRPAKLREAERLERCAPDSSAAYLLTITEGKYHQVKRMMQSVGRRVTYLRRISMGPLSLDESLGTGEFRPLTQEDLSSLAVLTPDMLAGVEAVIFDLDGTLVDSMWVWPGIDVEYLKRFGITLDERLQGDVDGMSFTETAVYFKERFGIPDSVEQIMETWNRMAEEKYLHEVSLKKGARAFIEVCLKRKLKLGIATSNSRRLAEGVIGAQGLSEAFSCILTGCEVGKGKPAPDIYLAAARRLGADPARCLVFEDIEPGIVAGKAAGMRVCAVKDDWCQTPGERLRQLADYYIDDYAQLLSGTGAE</sequence>
<accession>A0A9D2C7Z7</accession>
<dbReference type="GO" id="GO:0000455">
    <property type="term" value="P:enzyme-directed rRNA pseudouridine synthesis"/>
    <property type="evidence" value="ECO:0007669"/>
    <property type="project" value="UniProtKB-ARBA"/>
</dbReference>
<comment type="caution">
    <text evidence="7">The sequence shown here is derived from an EMBL/GenBank/DDBJ whole genome shotgun (WGS) entry which is preliminary data.</text>
</comment>
<comment type="similarity">
    <text evidence="1 5">Belongs to the pseudouridine synthase RsuA family.</text>
</comment>
<dbReference type="InterPro" id="IPR020094">
    <property type="entry name" value="TruA/RsuA/RluB/E/F_N"/>
</dbReference>
<keyword evidence="3 5" id="KW-0413">Isomerase</keyword>
<reference evidence="7" key="1">
    <citation type="journal article" date="2021" name="PeerJ">
        <title>Extensive microbial diversity within the chicken gut microbiome revealed by metagenomics and culture.</title>
        <authorList>
            <person name="Gilroy R."/>
            <person name="Ravi A."/>
            <person name="Getino M."/>
            <person name="Pursley I."/>
            <person name="Horton D.L."/>
            <person name="Alikhan N.F."/>
            <person name="Baker D."/>
            <person name="Gharbi K."/>
            <person name="Hall N."/>
            <person name="Watson M."/>
            <person name="Adriaenssens E.M."/>
            <person name="Foster-Nyarko E."/>
            <person name="Jarju S."/>
            <person name="Secka A."/>
            <person name="Antonio M."/>
            <person name="Oren A."/>
            <person name="Chaudhuri R.R."/>
            <person name="La Ragione R."/>
            <person name="Hildebrand F."/>
            <person name="Pallen M.J."/>
        </authorList>
    </citation>
    <scope>NUCLEOTIDE SEQUENCE</scope>
    <source>
        <strain evidence="7">ChiSxjej3B15-24422</strain>
    </source>
</reference>
<dbReference type="InterPro" id="IPR042092">
    <property type="entry name" value="PsdUridine_s_RsuA/RluB/E/F_cat"/>
</dbReference>
<dbReference type="InterPro" id="IPR050343">
    <property type="entry name" value="RsuA_PseudoU_synthase"/>
</dbReference>
<dbReference type="InterPro" id="IPR020103">
    <property type="entry name" value="PsdUridine_synth_cat_dom_sf"/>
</dbReference>
<evidence type="ECO:0000256" key="4">
    <source>
        <dbReference type="PROSITE-ProRule" id="PRU00182"/>
    </source>
</evidence>
<protein>
    <recommendedName>
        <fullName evidence="5">Pseudouridine synthase</fullName>
        <ecNumber evidence="5">5.4.99.-</ecNumber>
    </recommendedName>
</protein>
<dbReference type="InterPro" id="IPR006145">
    <property type="entry name" value="PsdUridine_synth_RsuA/RluA"/>
</dbReference>
<dbReference type="SFLD" id="SFLDG01129">
    <property type="entry name" value="C1.5:_HAD__Beta-PGM__Phosphata"/>
    <property type="match status" value="1"/>
</dbReference>
<dbReference type="PANTHER" id="PTHR47683:SF4">
    <property type="entry name" value="PSEUDOURIDINE SYNTHASE"/>
    <property type="match status" value="1"/>
</dbReference>
<dbReference type="EMBL" id="DXDD01000154">
    <property type="protein sequence ID" value="HIY61464.1"/>
    <property type="molecule type" value="Genomic_DNA"/>
</dbReference>
<dbReference type="Gene3D" id="3.30.70.580">
    <property type="entry name" value="Pseudouridine synthase I, catalytic domain, N-terminal subdomain"/>
    <property type="match status" value="1"/>
</dbReference>
<reference evidence="7" key="2">
    <citation type="submission" date="2021-04" db="EMBL/GenBank/DDBJ databases">
        <authorList>
            <person name="Gilroy R."/>
        </authorList>
    </citation>
    <scope>NUCLEOTIDE SEQUENCE</scope>
    <source>
        <strain evidence="7">ChiSxjej3B15-24422</strain>
    </source>
</reference>
<dbReference type="Gene3D" id="3.30.70.1560">
    <property type="entry name" value="Alpha-L RNA-binding motif"/>
    <property type="match status" value="1"/>
</dbReference>
<dbReference type="Gene3D" id="1.10.150.240">
    <property type="entry name" value="Putative phosphatase, domain 2"/>
    <property type="match status" value="1"/>
</dbReference>
<dbReference type="GO" id="GO:0120159">
    <property type="term" value="F:rRNA pseudouridine synthase activity"/>
    <property type="evidence" value="ECO:0007669"/>
    <property type="project" value="UniProtKB-ARBA"/>
</dbReference>
<dbReference type="NCBIfam" id="TIGR00093">
    <property type="entry name" value="pseudouridine synthase"/>
    <property type="match status" value="1"/>
</dbReference>
<dbReference type="NCBIfam" id="TIGR01509">
    <property type="entry name" value="HAD-SF-IA-v3"/>
    <property type="match status" value="1"/>
</dbReference>
<dbReference type="Gene3D" id="3.40.50.1000">
    <property type="entry name" value="HAD superfamily/HAD-like"/>
    <property type="match status" value="1"/>
</dbReference>
<dbReference type="Gene3D" id="3.10.290.10">
    <property type="entry name" value="RNA-binding S4 domain"/>
    <property type="match status" value="1"/>
</dbReference>
<dbReference type="GO" id="GO:0003723">
    <property type="term" value="F:RNA binding"/>
    <property type="evidence" value="ECO:0007669"/>
    <property type="project" value="UniProtKB-KW"/>
</dbReference>
<dbReference type="SFLD" id="SFLDS00003">
    <property type="entry name" value="Haloacid_Dehalogenase"/>
    <property type="match status" value="1"/>
</dbReference>
<organism evidence="7 8">
    <name type="scientific">Candidatus Eisenbergiella pullistercoris</name>
    <dbReference type="NCBI Taxonomy" id="2838555"/>
    <lineage>
        <taxon>Bacteria</taxon>
        <taxon>Bacillati</taxon>
        <taxon>Bacillota</taxon>
        <taxon>Clostridia</taxon>
        <taxon>Lachnospirales</taxon>
        <taxon>Lachnospiraceae</taxon>
        <taxon>Eisenbergiella</taxon>
    </lineage>
</organism>
<dbReference type="EC" id="5.4.99.-" evidence="5"/>
<dbReference type="PANTHER" id="PTHR47683">
    <property type="entry name" value="PSEUDOURIDINE SYNTHASE FAMILY PROTEIN-RELATED"/>
    <property type="match status" value="1"/>
</dbReference>
<dbReference type="InterPro" id="IPR006439">
    <property type="entry name" value="HAD-SF_hydro_IA"/>
</dbReference>
<dbReference type="SUPFAM" id="SSF55174">
    <property type="entry name" value="Alpha-L RNA-binding motif"/>
    <property type="match status" value="1"/>
</dbReference>
<evidence type="ECO:0000313" key="7">
    <source>
        <dbReference type="EMBL" id="HIY61464.1"/>
    </source>
</evidence>
<dbReference type="PROSITE" id="PS01149">
    <property type="entry name" value="PSI_RSU"/>
    <property type="match status" value="1"/>
</dbReference>
<dbReference type="InterPro" id="IPR023198">
    <property type="entry name" value="PGP-like_dom2"/>
</dbReference>
<dbReference type="SMART" id="SM00363">
    <property type="entry name" value="S4"/>
    <property type="match status" value="1"/>
</dbReference>
<name>A0A9D2C7Z7_9FIRM</name>
<dbReference type="AlphaFoldDB" id="A0A9D2C7Z7"/>